<gene>
    <name evidence="1" type="ORF">MPLDJ20_220049</name>
</gene>
<dbReference type="AlphaFoldDB" id="A0A090F2H6"/>
<reference evidence="1 2" key="1">
    <citation type="submission" date="2014-08" db="EMBL/GenBank/DDBJ databases">
        <authorList>
            <person name="Moulin Lionel"/>
        </authorList>
    </citation>
    <scope>NUCLEOTIDE SEQUENCE [LARGE SCALE GENOMIC DNA]</scope>
</reference>
<proteinExistence type="predicted"/>
<evidence type="ECO:0000313" key="1">
    <source>
        <dbReference type="EMBL" id="CDX38087.1"/>
    </source>
</evidence>
<evidence type="ECO:0000313" key="2">
    <source>
        <dbReference type="Proteomes" id="UP000046373"/>
    </source>
</evidence>
<protein>
    <submittedName>
        <fullName evidence="1">Uncharacterized protein</fullName>
    </submittedName>
</protein>
<name>A0A090F2H6_MESPL</name>
<dbReference type="Proteomes" id="UP000046373">
    <property type="component" value="Unassembled WGS sequence"/>
</dbReference>
<dbReference type="EMBL" id="CCNB01000015">
    <property type="protein sequence ID" value="CDX38087.1"/>
    <property type="molecule type" value="Genomic_DNA"/>
</dbReference>
<organism evidence="1 2">
    <name type="scientific">Mesorhizobium plurifarium</name>
    <dbReference type="NCBI Taxonomy" id="69974"/>
    <lineage>
        <taxon>Bacteria</taxon>
        <taxon>Pseudomonadati</taxon>
        <taxon>Pseudomonadota</taxon>
        <taxon>Alphaproteobacteria</taxon>
        <taxon>Hyphomicrobiales</taxon>
        <taxon>Phyllobacteriaceae</taxon>
        <taxon>Mesorhizobium</taxon>
    </lineage>
</organism>
<sequence>MLDMTMLDRISVSALPPEIAITSSLTGRPNTLT</sequence>
<accession>A0A090F2H6</accession>